<gene>
    <name evidence="2" type="ORF">VKT23_020449</name>
</gene>
<comment type="caution">
    <text evidence="2">The sequence shown here is derived from an EMBL/GenBank/DDBJ whole genome shotgun (WGS) entry which is preliminary data.</text>
</comment>
<reference evidence="2 3" key="1">
    <citation type="submission" date="2024-01" db="EMBL/GenBank/DDBJ databases">
        <title>A draft genome for the cacao thread blight pathogen Marasmiellus scandens.</title>
        <authorList>
            <person name="Baruah I.K."/>
            <person name="Leung J."/>
            <person name="Bukari Y."/>
            <person name="Amoako-Attah I."/>
            <person name="Meinhardt L.W."/>
            <person name="Bailey B.A."/>
            <person name="Cohen S.P."/>
        </authorList>
    </citation>
    <scope>NUCLEOTIDE SEQUENCE [LARGE SCALE GENOMIC DNA]</scope>
    <source>
        <strain evidence="2 3">GH-19</strain>
    </source>
</reference>
<feature type="domain" description="Heterokaryon incompatibility" evidence="1">
    <location>
        <begin position="2"/>
        <end position="73"/>
    </location>
</feature>
<dbReference type="PANTHER" id="PTHR33112">
    <property type="entry name" value="DOMAIN PROTEIN, PUTATIVE-RELATED"/>
    <property type="match status" value="1"/>
</dbReference>
<keyword evidence="3" id="KW-1185">Reference proteome</keyword>
<name>A0ABR1IKT5_9AGAR</name>
<evidence type="ECO:0000313" key="3">
    <source>
        <dbReference type="Proteomes" id="UP001498398"/>
    </source>
</evidence>
<accession>A0ABR1IKT5</accession>
<dbReference type="InterPro" id="IPR010730">
    <property type="entry name" value="HET"/>
</dbReference>
<evidence type="ECO:0000259" key="1">
    <source>
        <dbReference type="Pfam" id="PF06985"/>
    </source>
</evidence>
<protein>
    <recommendedName>
        <fullName evidence="1">Heterokaryon incompatibility domain-containing protein</fullName>
    </recommendedName>
</protein>
<dbReference type="Proteomes" id="UP001498398">
    <property type="component" value="Unassembled WGS sequence"/>
</dbReference>
<dbReference type="Pfam" id="PF06985">
    <property type="entry name" value="HET"/>
    <property type="match status" value="1"/>
</dbReference>
<proteinExistence type="predicted"/>
<dbReference type="PANTHER" id="PTHR33112:SF16">
    <property type="entry name" value="HETEROKARYON INCOMPATIBILITY DOMAIN-CONTAINING PROTEIN"/>
    <property type="match status" value="1"/>
</dbReference>
<organism evidence="2 3">
    <name type="scientific">Marasmiellus scandens</name>
    <dbReference type="NCBI Taxonomy" id="2682957"/>
    <lineage>
        <taxon>Eukaryota</taxon>
        <taxon>Fungi</taxon>
        <taxon>Dikarya</taxon>
        <taxon>Basidiomycota</taxon>
        <taxon>Agaricomycotina</taxon>
        <taxon>Agaricomycetes</taxon>
        <taxon>Agaricomycetidae</taxon>
        <taxon>Agaricales</taxon>
        <taxon>Marasmiineae</taxon>
        <taxon>Omphalotaceae</taxon>
        <taxon>Marasmiellus</taxon>
    </lineage>
</organism>
<sequence>MDAVLVTRALGLHYLWVDAFCIIQDSEEDKAHEVKQIRHTFHNAYLTIIAACANTVYDGFLHERSPPKSPSTTLPFYCPDGILGTMHIRRGESAPANPIDKCAWCLEEHLLSPRKLVYSSHTLQYVCQTMHINVNSASNFVSPENGISWLPFHIFLPKIPAGYNPPEDNDTTWDAICTRYTRRTVTKAEDRLNALAGIAEQFQHIWPESRYIAGLWEHHLPGCLLWENFGESQCHQRPAQNLAPSWSWASTNGEVTTDFLLEYNEGILCSQDTIQVNVVAAHPMNPYGSVKHGFIGLEVILKSALWHPGLGILLSNDIAYTALQEWIPSEQDKIGDVVPDTLETQSWKICNVQLAVMRNTGYSLRGLVLVPATATAIGPNSSYTEDQFGDFPTFRRVGFFRARTVDKPELAAQWLHSKQQRIRII</sequence>
<evidence type="ECO:0000313" key="2">
    <source>
        <dbReference type="EMBL" id="KAK7433985.1"/>
    </source>
</evidence>
<dbReference type="EMBL" id="JBANRG010000134">
    <property type="protein sequence ID" value="KAK7433985.1"/>
    <property type="molecule type" value="Genomic_DNA"/>
</dbReference>